<evidence type="ECO:0000256" key="1">
    <source>
        <dbReference type="SAM" id="SignalP"/>
    </source>
</evidence>
<organism evidence="2 3">
    <name type="scientific">Drosophila arizonae</name>
    <name type="common">Fruit fly</name>
    <dbReference type="NCBI Taxonomy" id="7263"/>
    <lineage>
        <taxon>Eukaryota</taxon>
        <taxon>Metazoa</taxon>
        <taxon>Ecdysozoa</taxon>
        <taxon>Arthropoda</taxon>
        <taxon>Hexapoda</taxon>
        <taxon>Insecta</taxon>
        <taxon>Pterygota</taxon>
        <taxon>Neoptera</taxon>
        <taxon>Endopterygota</taxon>
        <taxon>Diptera</taxon>
        <taxon>Brachycera</taxon>
        <taxon>Muscomorpha</taxon>
        <taxon>Ephydroidea</taxon>
        <taxon>Drosophilidae</taxon>
        <taxon>Drosophila</taxon>
    </lineage>
</organism>
<reference evidence="2" key="1">
    <citation type="journal article" date="1997" name="Nucleic Acids Res.">
        <title>tRNAscan-SE: a program for improved detection of transfer RNA genes in genomic sequence.</title>
        <authorList>
            <person name="Lowe T.M."/>
            <person name="Eddy S.R."/>
        </authorList>
    </citation>
    <scope>NUCLEOTIDE SEQUENCE [LARGE SCALE GENOMIC DNA]</scope>
</reference>
<gene>
    <name evidence="3" type="primary">LOC108615059</name>
</gene>
<keyword evidence="1" id="KW-0732">Signal</keyword>
<sequence>MNSSTMIFYVMVVSLLLLFITPVAESTIVFFACLYNLSICPFRATTLRMESAST</sequence>
<evidence type="ECO:0000313" key="2">
    <source>
        <dbReference type="Proteomes" id="UP000694904"/>
    </source>
</evidence>
<dbReference type="GeneID" id="108615059"/>
<dbReference type="Proteomes" id="UP000694904">
    <property type="component" value="Chromosome 5"/>
</dbReference>
<protein>
    <submittedName>
        <fullName evidence="3">Uncharacterized protein LOC108615059</fullName>
    </submittedName>
</protein>
<reference evidence="3" key="3">
    <citation type="submission" date="2025-08" db="UniProtKB">
        <authorList>
            <consortium name="RefSeq"/>
        </authorList>
    </citation>
    <scope>IDENTIFICATION</scope>
    <source>
        <tissue evidence="3">Whole organism</tissue>
    </source>
</reference>
<dbReference type="RefSeq" id="XP_017864781.1">
    <property type="nucleotide sequence ID" value="XM_018009292.1"/>
</dbReference>
<accession>A0ABM1PC45</accession>
<keyword evidence="2" id="KW-1185">Reference proteome</keyword>
<evidence type="ECO:0000313" key="3">
    <source>
        <dbReference type="RefSeq" id="XP_017864781.1"/>
    </source>
</evidence>
<feature type="signal peptide" evidence="1">
    <location>
        <begin position="1"/>
        <end position="26"/>
    </location>
</feature>
<feature type="chain" id="PRO_5045313913" evidence="1">
    <location>
        <begin position="27"/>
        <end position="54"/>
    </location>
</feature>
<name>A0ABM1PC45_DROAR</name>
<reference evidence="2" key="2">
    <citation type="journal article" date="2016" name="G3 (Bethesda)">
        <title>Genome Evolution in Three Species of Cactophilic Drosophila.</title>
        <authorList>
            <person name="Sanchez-Flores A."/>
            <person name="Penazola F."/>
            <person name="Carpinteyro-Ponce J."/>
            <person name="Nazario-Yepiz N."/>
            <person name="Abreu-Goodger C."/>
            <person name="Machado C.A."/>
            <person name="Markow T.A."/>
        </authorList>
    </citation>
    <scope>NUCLEOTIDE SEQUENCE [LARGE SCALE GENOMIC DNA]</scope>
</reference>
<proteinExistence type="predicted"/>